<sequence length="138" mass="15170">VFHSASVLPLGPARNAAPSWYYQRFQATATSAMSDRGSPSPRRSRSRSPSPRADDNEDKKSPRVSDNEDRETSRRSRSRSPAPKAPAAPADVANPGNNLYVANLATRVGEQDLQEIFSKFGRVDKCEVIVDPVTKESR</sequence>
<accession>W2N7R0</accession>
<dbReference type="EMBL" id="KI686906">
    <property type="protein sequence ID" value="ETK84035.1"/>
    <property type="molecule type" value="Genomic_DNA"/>
</dbReference>
<dbReference type="Proteomes" id="UP000053236">
    <property type="component" value="Unassembled WGS sequence"/>
</dbReference>
<evidence type="ECO:0000259" key="4">
    <source>
        <dbReference type="PROSITE" id="PS50102"/>
    </source>
</evidence>
<gene>
    <name evidence="8" type="ORF">L914_10786</name>
    <name evidence="5" type="ORF">L915_10947</name>
    <name evidence="6" type="ORF">L916_10844</name>
    <name evidence="7" type="ORF">L917_10750</name>
</gene>
<protein>
    <recommendedName>
        <fullName evidence="4">RRM domain-containing protein</fullName>
    </recommendedName>
</protein>
<dbReference type="VEuPathDB" id="FungiDB:PPTG_13366"/>
<evidence type="ECO:0000313" key="5">
    <source>
        <dbReference type="EMBL" id="ETK84035.1"/>
    </source>
</evidence>
<name>W2N7R0_PHYNI</name>
<dbReference type="EMBL" id="KI673582">
    <property type="protein sequence ID" value="ETL37470.1"/>
    <property type="molecule type" value="Genomic_DNA"/>
</dbReference>
<evidence type="ECO:0000256" key="3">
    <source>
        <dbReference type="SAM" id="MobiDB-lite"/>
    </source>
</evidence>
<feature type="non-terminal residue" evidence="8">
    <location>
        <position position="1"/>
    </location>
</feature>
<dbReference type="OrthoDB" id="6159137at2759"/>
<dbReference type="Proteomes" id="UP000054532">
    <property type="component" value="Unassembled WGS sequence"/>
</dbReference>
<feature type="domain" description="RRM" evidence="4">
    <location>
        <begin position="97"/>
        <end position="138"/>
    </location>
</feature>
<dbReference type="Gene3D" id="3.30.70.330">
    <property type="match status" value="1"/>
</dbReference>
<feature type="compositionally biased region" description="Low complexity" evidence="3">
    <location>
        <begin position="79"/>
        <end position="90"/>
    </location>
</feature>
<dbReference type="InterPro" id="IPR052462">
    <property type="entry name" value="SLIRP/GR-RBP-like"/>
</dbReference>
<reference evidence="6" key="3">
    <citation type="submission" date="2013-11" db="EMBL/GenBank/DDBJ databases">
        <title>The Genome Sequence of Phytophthora parasitica CJ05E6.</title>
        <authorList>
            <consortium name="The Broad Institute Genomics Platform"/>
            <person name="Russ C."/>
            <person name="Tyler B."/>
            <person name="Panabieres F."/>
            <person name="Shan W."/>
            <person name="Tripathy S."/>
            <person name="Grunwald N."/>
            <person name="Machado M."/>
            <person name="Johnson C.S."/>
            <person name="Arredondo F."/>
            <person name="Hong C."/>
            <person name="Coffey M."/>
            <person name="Young S.K."/>
            <person name="Zeng Q."/>
            <person name="Gargeya S."/>
            <person name="Fitzgerald M."/>
            <person name="Abouelleil A."/>
            <person name="Alvarado L."/>
            <person name="Chapman S.B."/>
            <person name="Gainer-Dewar J."/>
            <person name="Goldberg J."/>
            <person name="Griggs A."/>
            <person name="Gujja S."/>
            <person name="Hansen M."/>
            <person name="Howarth C."/>
            <person name="Imamovic A."/>
            <person name="Ireland A."/>
            <person name="Larimer J."/>
            <person name="McCowan C."/>
            <person name="Murphy C."/>
            <person name="Pearson M."/>
            <person name="Poon T.W."/>
            <person name="Priest M."/>
            <person name="Roberts A."/>
            <person name="Saif S."/>
            <person name="Shea T."/>
            <person name="Sykes S."/>
            <person name="Wortman J."/>
            <person name="Nusbaum C."/>
            <person name="Birren B."/>
        </authorList>
    </citation>
    <scope>NUCLEOTIDE SEQUENCE [LARGE SCALE GENOMIC DNA]</scope>
    <source>
        <strain evidence="6">CJ05E6</strain>
    </source>
</reference>
<reference evidence="5" key="2">
    <citation type="submission" date="2013-11" db="EMBL/GenBank/DDBJ databases">
        <title>The Genome Sequence of Phytophthora parasitica CJ02B3.</title>
        <authorList>
            <consortium name="The Broad Institute Genomics Platform"/>
            <person name="Russ C."/>
            <person name="Tyler B."/>
            <person name="Panabieres F."/>
            <person name="Shan W."/>
            <person name="Tripathy S."/>
            <person name="Grunwald N."/>
            <person name="Machado M."/>
            <person name="Johnson C.S."/>
            <person name="Arredondo F."/>
            <person name="Hong C."/>
            <person name="Coffey M."/>
            <person name="Young S.K."/>
            <person name="Zeng Q."/>
            <person name="Gargeya S."/>
            <person name="Fitzgerald M."/>
            <person name="Abouelleil A."/>
            <person name="Alvarado L."/>
            <person name="Chapman S.B."/>
            <person name="Gainer-Dewar J."/>
            <person name="Goldberg J."/>
            <person name="Griggs A."/>
            <person name="Gujja S."/>
            <person name="Hansen M."/>
            <person name="Howarth C."/>
            <person name="Imamovic A."/>
            <person name="Ireland A."/>
            <person name="Larimer J."/>
            <person name="McCowan C."/>
            <person name="Murphy C."/>
            <person name="Pearson M."/>
            <person name="Poon T.W."/>
            <person name="Priest M."/>
            <person name="Roberts A."/>
            <person name="Saif S."/>
            <person name="Shea T."/>
            <person name="Sykes S."/>
            <person name="Wortman J."/>
            <person name="Nusbaum C."/>
            <person name="Birren B."/>
        </authorList>
    </citation>
    <scope>NUCLEOTIDE SEQUENCE [LARGE SCALE GENOMIC DNA]</scope>
    <source>
        <strain evidence="5">CJ02B3</strain>
    </source>
</reference>
<dbReference type="EMBL" id="KI680303">
    <property type="protein sequence ID" value="ETL90614.1"/>
    <property type="molecule type" value="Genomic_DNA"/>
</dbReference>
<keyword evidence="1 2" id="KW-0694">RNA-binding</keyword>
<feature type="compositionally biased region" description="Basic and acidic residues" evidence="3">
    <location>
        <begin position="52"/>
        <end position="74"/>
    </location>
</feature>
<dbReference type="CDD" id="cd00590">
    <property type="entry name" value="RRM_SF"/>
    <property type="match status" value="1"/>
</dbReference>
<dbReference type="Proteomes" id="UP000053864">
    <property type="component" value="Unassembled WGS sequence"/>
</dbReference>
<dbReference type="InterPro" id="IPR012677">
    <property type="entry name" value="Nucleotide-bd_a/b_plait_sf"/>
</dbReference>
<dbReference type="SUPFAM" id="SSF54928">
    <property type="entry name" value="RNA-binding domain, RBD"/>
    <property type="match status" value="1"/>
</dbReference>
<organism evidence="8">
    <name type="scientific">Phytophthora nicotianae</name>
    <name type="common">Potato buckeye rot agent</name>
    <name type="synonym">Phytophthora parasitica</name>
    <dbReference type="NCBI Taxonomy" id="4792"/>
    <lineage>
        <taxon>Eukaryota</taxon>
        <taxon>Sar</taxon>
        <taxon>Stramenopiles</taxon>
        <taxon>Oomycota</taxon>
        <taxon>Peronosporomycetes</taxon>
        <taxon>Peronosporales</taxon>
        <taxon>Peronosporaceae</taxon>
        <taxon>Phytophthora</taxon>
    </lineage>
</organism>
<evidence type="ECO:0000256" key="1">
    <source>
        <dbReference type="ARBA" id="ARBA00022884"/>
    </source>
</evidence>
<dbReference type="GO" id="GO:0003723">
    <property type="term" value="F:RNA binding"/>
    <property type="evidence" value="ECO:0007669"/>
    <property type="project" value="UniProtKB-UniRule"/>
</dbReference>
<dbReference type="AlphaFoldDB" id="W2N7R0"/>
<dbReference type="EMBL" id="KI693524">
    <property type="protein sequence ID" value="ETM43918.1"/>
    <property type="molecule type" value="Genomic_DNA"/>
</dbReference>
<dbReference type="PROSITE" id="PS50102">
    <property type="entry name" value="RRM"/>
    <property type="match status" value="1"/>
</dbReference>
<reference evidence="8" key="4">
    <citation type="submission" date="2013-11" db="EMBL/GenBank/DDBJ databases">
        <title>The Genome Sequence of Phytophthora parasitica IAC_01/95.</title>
        <authorList>
            <consortium name="The Broad Institute Genomics Platform"/>
            <person name="Russ C."/>
            <person name="Tyler B."/>
            <person name="Panabieres F."/>
            <person name="Shan W."/>
            <person name="Tripathy S."/>
            <person name="Grunwald N."/>
            <person name="Machado M."/>
            <person name="Johnson C.S."/>
            <person name="Arredondo F."/>
            <person name="Hong C."/>
            <person name="Coffey M."/>
            <person name="Young S.K."/>
            <person name="Zeng Q."/>
            <person name="Gargeya S."/>
            <person name="Fitzgerald M."/>
            <person name="Abouelleil A."/>
            <person name="Alvarado L."/>
            <person name="Chapman S.B."/>
            <person name="Gainer-Dewar J."/>
            <person name="Goldberg J."/>
            <person name="Griggs A."/>
            <person name="Gujja S."/>
            <person name="Hansen M."/>
            <person name="Howarth C."/>
            <person name="Imamovic A."/>
            <person name="Ireland A."/>
            <person name="Larimer J."/>
            <person name="McCowan C."/>
            <person name="Murphy C."/>
            <person name="Pearson M."/>
            <person name="Poon T.W."/>
            <person name="Priest M."/>
            <person name="Roberts A."/>
            <person name="Saif S."/>
            <person name="Shea T."/>
            <person name="Sykes S."/>
            <person name="Wortman J."/>
            <person name="Nusbaum C."/>
            <person name="Birren B."/>
        </authorList>
    </citation>
    <scope>NUCLEOTIDE SEQUENCE [LARGE SCALE GENOMIC DNA]</scope>
    <source>
        <strain evidence="8">IAC_01/95</strain>
    </source>
</reference>
<dbReference type="InterPro" id="IPR035979">
    <property type="entry name" value="RBD_domain_sf"/>
</dbReference>
<evidence type="ECO:0000313" key="7">
    <source>
        <dbReference type="EMBL" id="ETL90614.1"/>
    </source>
</evidence>
<dbReference type="Proteomes" id="UP000054423">
    <property type="component" value="Unassembled WGS sequence"/>
</dbReference>
<evidence type="ECO:0000313" key="8">
    <source>
        <dbReference type="EMBL" id="ETM43918.1"/>
    </source>
</evidence>
<proteinExistence type="predicted"/>
<dbReference type="PANTHER" id="PTHR48027">
    <property type="entry name" value="HETEROGENEOUS NUCLEAR RIBONUCLEOPROTEIN 87F-RELATED"/>
    <property type="match status" value="1"/>
</dbReference>
<reference evidence="7" key="1">
    <citation type="submission" date="2013-11" db="EMBL/GenBank/DDBJ databases">
        <title>The Genome Sequence of Phytophthora parasitica CHvinca01.</title>
        <authorList>
            <consortium name="The Broad Institute Genomics Platform"/>
            <person name="Russ C."/>
            <person name="Tyler B."/>
            <person name="Panabieres F."/>
            <person name="Shan W."/>
            <person name="Tripathy S."/>
            <person name="Grunwald N."/>
            <person name="Machado M."/>
            <person name="Johnson C.S."/>
            <person name="Arredondo F."/>
            <person name="Hong C."/>
            <person name="Coffey M."/>
            <person name="Young S.K."/>
            <person name="Zeng Q."/>
            <person name="Gargeya S."/>
            <person name="Fitzgerald M."/>
            <person name="Abouelleil A."/>
            <person name="Alvarado L."/>
            <person name="Chapman S.B."/>
            <person name="Gainer-Dewar J."/>
            <person name="Goldberg J."/>
            <person name="Griggs A."/>
            <person name="Gujja S."/>
            <person name="Hansen M."/>
            <person name="Howarth C."/>
            <person name="Imamovic A."/>
            <person name="Ireland A."/>
            <person name="Larimer J."/>
            <person name="McCowan C."/>
            <person name="Murphy C."/>
            <person name="Pearson M."/>
            <person name="Poon T.W."/>
            <person name="Priest M."/>
            <person name="Roberts A."/>
            <person name="Saif S."/>
            <person name="Shea T."/>
            <person name="Sykes S."/>
            <person name="Wortman J."/>
            <person name="Nusbaum C."/>
            <person name="Birren B."/>
        </authorList>
    </citation>
    <scope>NUCLEOTIDE SEQUENCE [LARGE SCALE GENOMIC DNA]</scope>
    <source>
        <strain evidence="7">CHvinca01</strain>
    </source>
</reference>
<dbReference type="Pfam" id="PF00076">
    <property type="entry name" value="RRM_1"/>
    <property type="match status" value="1"/>
</dbReference>
<dbReference type="InterPro" id="IPR000504">
    <property type="entry name" value="RRM_dom"/>
</dbReference>
<feature type="compositionally biased region" description="Low complexity" evidence="3">
    <location>
        <begin position="36"/>
        <end position="51"/>
    </location>
</feature>
<evidence type="ECO:0000313" key="6">
    <source>
        <dbReference type="EMBL" id="ETL37470.1"/>
    </source>
</evidence>
<evidence type="ECO:0000256" key="2">
    <source>
        <dbReference type="PROSITE-ProRule" id="PRU00176"/>
    </source>
</evidence>
<feature type="region of interest" description="Disordered" evidence="3">
    <location>
        <begin position="30"/>
        <end position="96"/>
    </location>
</feature>